<feature type="signal peptide" evidence="7">
    <location>
        <begin position="1"/>
        <end position="20"/>
    </location>
</feature>
<dbReference type="Proteomes" id="UP000199200">
    <property type="component" value="Unassembled WGS sequence"/>
</dbReference>
<dbReference type="AlphaFoldDB" id="A0A1H6V8B3"/>
<evidence type="ECO:0000256" key="5">
    <source>
        <dbReference type="SAM" id="MobiDB-lite"/>
    </source>
</evidence>
<feature type="compositionally biased region" description="Low complexity" evidence="5">
    <location>
        <begin position="120"/>
        <end position="136"/>
    </location>
</feature>
<dbReference type="GO" id="GO:0030313">
    <property type="term" value="C:cell envelope"/>
    <property type="evidence" value="ECO:0007669"/>
    <property type="project" value="UniProtKB-SubCell"/>
</dbReference>
<evidence type="ECO:0000313" key="9">
    <source>
        <dbReference type="EMBL" id="SEI97997.1"/>
    </source>
</evidence>
<evidence type="ECO:0000256" key="1">
    <source>
        <dbReference type="ARBA" id="ARBA00004196"/>
    </source>
</evidence>
<keyword evidence="6" id="KW-1133">Transmembrane helix</keyword>
<feature type="compositionally biased region" description="Acidic residues" evidence="5">
    <location>
        <begin position="137"/>
        <end position="172"/>
    </location>
</feature>
<dbReference type="STRING" id="426757.SAMN04488127_0960"/>
<evidence type="ECO:0000256" key="2">
    <source>
        <dbReference type="ARBA" id="ARBA00022723"/>
    </source>
</evidence>
<dbReference type="EMBL" id="FNZF01000001">
    <property type="protein sequence ID" value="SEI97997.1"/>
    <property type="molecule type" value="Genomic_DNA"/>
</dbReference>
<keyword evidence="4" id="KW-0186">Copper</keyword>
<dbReference type="Gene3D" id="2.60.40.1220">
    <property type="match status" value="1"/>
</dbReference>
<dbReference type="GO" id="GO:0046688">
    <property type="term" value="P:response to copper ion"/>
    <property type="evidence" value="ECO:0007669"/>
    <property type="project" value="InterPro"/>
</dbReference>
<organism evidence="9 10">
    <name type="scientific">Bhargavaea ginsengi</name>
    <dbReference type="NCBI Taxonomy" id="426757"/>
    <lineage>
        <taxon>Bacteria</taxon>
        <taxon>Bacillati</taxon>
        <taxon>Bacillota</taxon>
        <taxon>Bacilli</taxon>
        <taxon>Bacillales</taxon>
        <taxon>Caryophanaceae</taxon>
        <taxon>Bhargavaea</taxon>
    </lineage>
</organism>
<protein>
    <recommendedName>
        <fullName evidence="8">CopC domain-containing protein</fullName>
    </recommendedName>
</protein>
<feature type="transmembrane region" description="Helical" evidence="6">
    <location>
        <begin position="176"/>
        <end position="196"/>
    </location>
</feature>
<dbReference type="InterPro" id="IPR014755">
    <property type="entry name" value="Cu-Rt/internalin_Ig-like"/>
</dbReference>
<accession>A0A1H6V8B3</accession>
<evidence type="ECO:0000256" key="7">
    <source>
        <dbReference type="SAM" id="SignalP"/>
    </source>
</evidence>
<dbReference type="GO" id="GO:0005507">
    <property type="term" value="F:copper ion binding"/>
    <property type="evidence" value="ECO:0007669"/>
    <property type="project" value="InterPro"/>
</dbReference>
<name>A0A1H6V8B3_9BACL</name>
<sequence>MRKLLLTILFVMILPSGVLAHSHMETSVPEDGATVTEPLEEIVLTFSAGIEEGSKLVLTGGEGETEFEEMVVEGDRLTGILTAPLPDGEWTLGWEVISEDGHPISGELSFTAAAGITAEGEQPAGGNAEEAAGQEESSGEEEISVEEEAAEQEEAVSGETADDVTETADEESGNGMMTGVLIAVVLILIAVIFFSLRKKR</sequence>
<evidence type="ECO:0000256" key="6">
    <source>
        <dbReference type="SAM" id="Phobius"/>
    </source>
</evidence>
<evidence type="ECO:0000256" key="4">
    <source>
        <dbReference type="ARBA" id="ARBA00023008"/>
    </source>
</evidence>
<dbReference type="GO" id="GO:0042597">
    <property type="term" value="C:periplasmic space"/>
    <property type="evidence" value="ECO:0007669"/>
    <property type="project" value="InterPro"/>
</dbReference>
<feature type="region of interest" description="Disordered" evidence="5">
    <location>
        <begin position="120"/>
        <end position="172"/>
    </location>
</feature>
<dbReference type="InterPro" id="IPR032694">
    <property type="entry name" value="CopC/D"/>
</dbReference>
<keyword evidence="6" id="KW-0472">Membrane</keyword>
<evidence type="ECO:0000313" key="10">
    <source>
        <dbReference type="Proteomes" id="UP000199200"/>
    </source>
</evidence>
<dbReference type="GO" id="GO:0006825">
    <property type="term" value="P:copper ion transport"/>
    <property type="evidence" value="ECO:0007669"/>
    <property type="project" value="InterPro"/>
</dbReference>
<keyword evidence="10" id="KW-1185">Reference proteome</keyword>
<dbReference type="PANTHER" id="PTHR34820:SF4">
    <property type="entry name" value="INNER MEMBRANE PROTEIN YEBZ"/>
    <property type="match status" value="1"/>
</dbReference>
<keyword evidence="2" id="KW-0479">Metal-binding</keyword>
<dbReference type="RefSeq" id="WP_092050470.1">
    <property type="nucleotide sequence ID" value="NZ_FNZF01000001.1"/>
</dbReference>
<proteinExistence type="predicted"/>
<dbReference type="SUPFAM" id="SSF81296">
    <property type="entry name" value="E set domains"/>
    <property type="match status" value="1"/>
</dbReference>
<dbReference type="InterPro" id="IPR014756">
    <property type="entry name" value="Ig_E-set"/>
</dbReference>
<evidence type="ECO:0000256" key="3">
    <source>
        <dbReference type="ARBA" id="ARBA00022729"/>
    </source>
</evidence>
<keyword evidence="3 7" id="KW-0732">Signal</keyword>
<dbReference type="PANTHER" id="PTHR34820">
    <property type="entry name" value="INNER MEMBRANE PROTEIN YEBZ"/>
    <property type="match status" value="1"/>
</dbReference>
<comment type="subcellular location">
    <subcellularLocation>
        <location evidence="1">Cell envelope</location>
    </subcellularLocation>
</comment>
<reference evidence="10" key="1">
    <citation type="submission" date="2016-10" db="EMBL/GenBank/DDBJ databases">
        <authorList>
            <person name="Varghese N."/>
            <person name="Submissions S."/>
        </authorList>
    </citation>
    <scope>NUCLEOTIDE SEQUENCE [LARGE SCALE GENOMIC DNA]</scope>
    <source>
        <strain evidence="10">CGMCC 1.6763</strain>
    </source>
</reference>
<feature type="chain" id="PRO_5011462638" description="CopC domain-containing protein" evidence="7">
    <location>
        <begin position="21"/>
        <end position="200"/>
    </location>
</feature>
<gene>
    <name evidence="9" type="ORF">SAMN04488127_0960</name>
</gene>
<dbReference type="Pfam" id="PF04234">
    <property type="entry name" value="CopC"/>
    <property type="match status" value="1"/>
</dbReference>
<dbReference type="OrthoDB" id="2353937at2"/>
<keyword evidence="6" id="KW-0812">Transmembrane</keyword>
<feature type="domain" description="CopC" evidence="8">
    <location>
        <begin position="21"/>
        <end position="111"/>
    </location>
</feature>
<dbReference type="GO" id="GO:0005886">
    <property type="term" value="C:plasma membrane"/>
    <property type="evidence" value="ECO:0007669"/>
    <property type="project" value="TreeGrafter"/>
</dbReference>
<dbReference type="InterPro" id="IPR007348">
    <property type="entry name" value="CopC_dom"/>
</dbReference>
<evidence type="ECO:0000259" key="8">
    <source>
        <dbReference type="Pfam" id="PF04234"/>
    </source>
</evidence>